<name>A0A0R3KL43_9BRAD</name>
<sequence length="66" mass="7272">MSKAYIIEVHDRTAGIVAGDERGFTFFSSDRAFDRLDGRDFSSARVAEHAARAMLGTTKTRAHSLP</sequence>
<dbReference type="STRING" id="280332.CQ12_03310"/>
<dbReference type="OrthoDB" id="7584850at2"/>
<comment type="caution">
    <text evidence="1">The sequence shown here is derived from an EMBL/GenBank/DDBJ whole genome shotgun (WGS) entry which is preliminary data.</text>
</comment>
<evidence type="ECO:0000313" key="2">
    <source>
        <dbReference type="Proteomes" id="UP000050863"/>
    </source>
</evidence>
<proteinExistence type="predicted"/>
<dbReference type="RefSeq" id="WP_057839915.1">
    <property type="nucleotide sequence ID" value="NZ_LLXZ01000205.1"/>
</dbReference>
<gene>
    <name evidence="1" type="ORF">CQ12_03310</name>
</gene>
<protein>
    <submittedName>
        <fullName evidence="1">Uncharacterized protein</fullName>
    </submittedName>
</protein>
<dbReference type="AlphaFoldDB" id="A0A0R3KL43"/>
<organism evidence="1 2">
    <name type="scientific">Bradyrhizobium jicamae</name>
    <dbReference type="NCBI Taxonomy" id="280332"/>
    <lineage>
        <taxon>Bacteria</taxon>
        <taxon>Pseudomonadati</taxon>
        <taxon>Pseudomonadota</taxon>
        <taxon>Alphaproteobacteria</taxon>
        <taxon>Hyphomicrobiales</taxon>
        <taxon>Nitrobacteraceae</taxon>
        <taxon>Bradyrhizobium</taxon>
    </lineage>
</organism>
<accession>A0A0R3KL43</accession>
<dbReference type="Proteomes" id="UP000050863">
    <property type="component" value="Unassembled WGS sequence"/>
</dbReference>
<evidence type="ECO:0000313" key="1">
    <source>
        <dbReference type="EMBL" id="KRQ95629.1"/>
    </source>
</evidence>
<reference evidence="1 2" key="1">
    <citation type="submission" date="2014-03" db="EMBL/GenBank/DDBJ databases">
        <title>Bradyrhizobium valentinum sp. nov., isolated from effective nodules of Lupinus mariae-josephae, a lupine endemic of basic-lime soils in Eastern Spain.</title>
        <authorList>
            <person name="Duran D."/>
            <person name="Rey L."/>
            <person name="Navarro A."/>
            <person name="Busquets A."/>
            <person name="Imperial J."/>
            <person name="Ruiz-Argueso T."/>
        </authorList>
    </citation>
    <scope>NUCLEOTIDE SEQUENCE [LARGE SCALE GENOMIC DNA]</scope>
    <source>
        <strain evidence="1 2">PAC68</strain>
    </source>
</reference>
<dbReference type="EMBL" id="LLXZ01000205">
    <property type="protein sequence ID" value="KRQ95629.1"/>
    <property type="molecule type" value="Genomic_DNA"/>
</dbReference>
<keyword evidence="2" id="KW-1185">Reference proteome</keyword>